<keyword evidence="3" id="KW-1185">Reference proteome</keyword>
<dbReference type="Gene3D" id="1.25.40.10">
    <property type="entry name" value="Tetratricopeptide repeat domain"/>
    <property type="match status" value="3"/>
</dbReference>
<feature type="repeat" description="TPR" evidence="1">
    <location>
        <begin position="218"/>
        <end position="251"/>
    </location>
</feature>
<dbReference type="Proteomes" id="UP000533900">
    <property type="component" value="Unassembled WGS sequence"/>
</dbReference>
<comment type="caution">
    <text evidence="2">The sequence shown here is derived from an EMBL/GenBank/DDBJ whole genome shotgun (WGS) entry which is preliminary data.</text>
</comment>
<dbReference type="PROSITE" id="PS50293">
    <property type="entry name" value="TPR_REGION"/>
    <property type="match status" value="1"/>
</dbReference>
<evidence type="ECO:0000256" key="1">
    <source>
        <dbReference type="PROSITE-ProRule" id="PRU00339"/>
    </source>
</evidence>
<feature type="repeat" description="TPR" evidence="1">
    <location>
        <begin position="252"/>
        <end position="285"/>
    </location>
</feature>
<sequence>MSKNRLTLLLFAITTIAFSQRVEQKADELFALGNYSKAIEAYKALDNPNNVFDKIAKAYIAIGNYGKGLDYYKKATIANPKDAKLKYEYAKLLAKTKNYSDANGLFKTLIESDSLNPNYHYEFGVVIEKQRDTAALDAFKTAFDLDQTHQKAIFKIAKNHLQKREFEKAHQYIDKGLESYANSIELISLKAQTYYHQDFHTHAVVWFNKLLDMGEKSEFIHEKLSLSYAQNSDYEDAIYHRKEALKYNPYDANAMFVIGTYYERLSNFEMAEDFISKSLKLQDVSLSNEYQRLGTIYNRQKKYEKAIKAFQRSLKEDPNNIMSEFFLIRTKDEFYADTDAKIKLYEDFLKKKVKSPFKSFAEMRLKELKQEKFLEQD</sequence>
<dbReference type="Pfam" id="PF00515">
    <property type="entry name" value="TPR_1"/>
    <property type="match status" value="1"/>
</dbReference>
<accession>A0A842IS06</accession>
<evidence type="ECO:0000313" key="3">
    <source>
        <dbReference type="Proteomes" id="UP000533900"/>
    </source>
</evidence>
<proteinExistence type="predicted"/>
<dbReference type="PANTHER" id="PTHR12558:SF13">
    <property type="entry name" value="CELL DIVISION CYCLE PROTEIN 27 HOMOLOG"/>
    <property type="match status" value="1"/>
</dbReference>
<dbReference type="EMBL" id="JACLCP010000001">
    <property type="protein sequence ID" value="MBC2844217.1"/>
    <property type="molecule type" value="Genomic_DNA"/>
</dbReference>
<feature type="repeat" description="TPR" evidence="1">
    <location>
        <begin position="49"/>
        <end position="82"/>
    </location>
</feature>
<dbReference type="PROSITE" id="PS50005">
    <property type="entry name" value="TPR"/>
    <property type="match status" value="4"/>
</dbReference>
<name>A0A842IS06_9FLAO</name>
<dbReference type="Pfam" id="PF14559">
    <property type="entry name" value="TPR_19"/>
    <property type="match status" value="1"/>
</dbReference>
<dbReference type="PANTHER" id="PTHR12558">
    <property type="entry name" value="CELL DIVISION CYCLE 16,23,27"/>
    <property type="match status" value="1"/>
</dbReference>
<dbReference type="Pfam" id="PF13432">
    <property type="entry name" value="TPR_16"/>
    <property type="match status" value="1"/>
</dbReference>
<reference evidence="2" key="1">
    <citation type="submission" date="2020-08" db="EMBL/GenBank/DDBJ databases">
        <title>Winogradskyella ouciana sp. nov., isolated from the hadal seawater of the Mariana Trench.</title>
        <authorList>
            <person name="He X."/>
        </authorList>
    </citation>
    <scope>NUCLEOTIDE SEQUENCE [LARGE SCALE GENOMIC DNA]</scope>
    <source>
        <strain evidence="2">KCTC 52348</strain>
    </source>
</reference>
<feature type="repeat" description="TPR" evidence="1">
    <location>
        <begin position="287"/>
        <end position="320"/>
    </location>
</feature>
<dbReference type="RefSeq" id="WP_185787902.1">
    <property type="nucleotide sequence ID" value="NZ_JACLCP010000001.1"/>
</dbReference>
<dbReference type="AlphaFoldDB" id="A0A842IS06"/>
<dbReference type="InterPro" id="IPR011990">
    <property type="entry name" value="TPR-like_helical_dom_sf"/>
</dbReference>
<dbReference type="SUPFAM" id="SSF48452">
    <property type="entry name" value="TPR-like"/>
    <property type="match status" value="1"/>
</dbReference>
<dbReference type="InterPro" id="IPR019734">
    <property type="entry name" value="TPR_rpt"/>
</dbReference>
<protein>
    <submittedName>
        <fullName evidence="2">Tetratricopeptide repeat protein</fullName>
    </submittedName>
</protein>
<dbReference type="SMART" id="SM00028">
    <property type="entry name" value="TPR"/>
    <property type="match status" value="6"/>
</dbReference>
<gene>
    <name evidence="2" type="ORF">H7F21_03865</name>
</gene>
<organism evidence="2 3">
    <name type="scientific">Winogradskyella flava</name>
    <dbReference type="NCBI Taxonomy" id="1884876"/>
    <lineage>
        <taxon>Bacteria</taxon>
        <taxon>Pseudomonadati</taxon>
        <taxon>Bacteroidota</taxon>
        <taxon>Flavobacteriia</taxon>
        <taxon>Flavobacteriales</taxon>
        <taxon>Flavobacteriaceae</taxon>
        <taxon>Winogradskyella</taxon>
    </lineage>
</organism>
<evidence type="ECO:0000313" key="2">
    <source>
        <dbReference type="EMBL" id="MBC2844217.1"/>
    </source>
</evidence>
<keyword evidence="1" id="KW-0802">TPR repeat</keyword>